<organism evidence="3 4">
    <name type="scientific">Nocardia acididurans</name>
    <dbReference type="NCBI Taxonomy" id="2802282"/>
    <lineage>
        <taxon>Bacteria</taxon>
        <taxon>Bacillati</taxon>
        <taxon>Actinomycetota</taxon>
        <taxon>Actinomycetes</taxon>
        <taxon>Mycobacteriales</taxon>
        <taxon>Nocardiaceae</taxon>
        <taxon>Nocardia</taxon>
    </lineage>
</organism>
<dbReference type="RefSeq" id="WP_201956079.1">
    <property type="nucleotide sequence ID" value="NZ_JAERRJ010000017.1"/>
</dbReference>
<evidence type="ECO:0000313" key="3">
    <source>
        <dbReference type="EMBL" id="MBL1079487.1"/>
    </source>
</evidence>
<feature type="region of interest" description="Disordered" evidence="2">
    <location>
        <begin position="240"/>
        <end position="264"/>
    </location>
</feature>
<comment type="caution">
    <text evidence="3">The sequence shown here is derived from an EMBL/GenBank/DDBJ whole genome shotgun (WGS) entry which is preliminary data.</text>
</comment>
<dbReference type="Proteomes" id="UP000602198">
    <property type="component" value="Unassembled WGS sequence"/>
</dbReference>
<dbReference type="EMBL" id="JAERRJ010000017">
    <property type="protein sequence ID" value="MBL1079487.1"/>
    <property type="molecule type" value="Genomic_DNA"/>
</dbReference>
<evidence type="ECO:0000256" key="1">
    <source>
        <dbReference type="SAM" id="Coils"/>
    </source>
</evidence>
<accession>A0ABS1MFU6</accession>
<gene>
    <name evidence="3" type="ORF">JK358_34285</name>
</gene>
<evidence type="ECO:0000256" key="2">
    <source>
        <dbReference type="SAM" id="MobiDB-lite"/>
    </source>
</evidence>
<name>A0ABS1MFU6_9NOCA</name>
<proteinExistence type="predicted"/>
<evidence type="ECO:0000313" key="4">
    <source>
        <dbReference type="Proteomes" id="UP000602198"/>
    </source>
</evidence>
<feature type="coiled-coil region" evidence="1">
    <location>
        <begin position="211"/>
        <end position="238"/>
    </location>
</feature>
<sequence>MSYRLGIRDMTSATVVAEHYGAPLDQVATILDTSIPNTRRIVARWRNAGLMADTPVKPIPGMTWVYCTAKSAEELQGFPCRYWKPTPTMADHVLTVLRVRLALVGPTVGNWVSERRIRYDSQAGQSFRGVRRPHIHDGRYTADDGSFWAVEVELTAKDPVKAREAVHGAYEAARLAGCDGLVYYCRGEAVRTVVETAARGLQLSTDCKFVVADLDAMLEAAEKQAAEQAAERAAARAAAKAGTPARGGLRVITGGPESGQAVNR</sequence>
<protein>
    <submittedName>
        <fullName evidence="3">Uncharacterized protein</fullName>
    </submittedName>
</protein>
<keyword evidence="4" id="KW-1185">Reference proteome</keyword>
<reference evidence="3 4" key="1">
    <citation type="submission" date="2021-01" db="EMBL/GenBank/DDBJ databases">
        <title>WGS of actinomycetes isolated from Thailand.</title>
        <authorList>
            <person name="Thawai C."/>
        </authorList>
    </citation>
    <scope>NUCLEOTIDE SEQUENCE [LARGE SCALE GENOMIC DNA]</scope>
    <source>
        <strain evidence="3 4">LPG 2</strain>
    </source>
</reference>
<keyword evidence="1" id="KW-0175">Coiled coil</keyword>